<accession>A0AA88YLF9</accession>
<keyword evidence="3" id="KW-1185">Reference proteome</keyword>
<dbReference type="InterPro" id="IPR035901">
    <property type="entry name" value="GIY-YIG_endonuc_sf"/>
</dbReference>
<name>A0AA88YLF9_PINIB</name>
<evidence type="ECO:0000259" key="1">
    <source>
        <dbReference type="PROSITE" id="PS50164"/>
    </source>
</evidence>
<evidence type="ECO:0000313" key="3">
    <source>
        <dbReference type="Proteomes" id="UP001186944"/>
    </source>
</evidence>
<organism evidence="2 3">
    <name type="scientific">Pinctada imbricata</name>
    <name type="common">Atlantic pearl-oyster</name>
    <name type="synonym">Pinctada martensii</name>
    <dbReference type="NCBI Taxonomy" id="66713"/>
    <lineage>
        <taxon>Eukaryota</taxon>
        <taxon>Metazoa</taxon>
        <taxon>Spiralia</taxon>
        <taxon>Lophotrochozoa</taxon>
        <taxon>Mollusca</taxon>
        <taxon>Bivalvia</taxon>
        <taxon>Autobranchia</taxon>
        <taxon>Pteriomorphia</taxon>
        <taxon>Pterioida</taxon>
        <taxon>Pterioidea</taxon>
        <taxon>Pteriidae</taxon>
        <taxon>Pinctada</taxon>
    </lineage>
</organism>
<dbReference type="EMBL" id="VSWD01000002">
    <property type="protein sequence ID" value="KAK3107694.1"/>
    <property type="molecule type" value="Genomic_DNA"/>
</dbReference>
<dbReference type="AlphaFoldDB" id="A0AA88YLF9"/>
<dbReference type="InterPro" id="IPR000305">
    <property type="entry name" value="GIY-YIG_endonuc"/>
</dbReference>
<dbReference type="Gene3D" id="3.40.1440.10">
    <property type="entry name" value="GIY-YIG endonuclease"/>
    <property type="match status" value="1"/>
</dbReference>
<proteinExistence type="predicted"/>
<dbReference type="PANTHER" id="PTHR21301">
    <property type="entry name" value="REVERSE TRANSCRIPTASE"/>
    <property type="match status" value="1"/>
</dbReference>
<feature type="domain" description="GIY-YIG" evidence="1">
    <location>
        <begin position="300"/>
        <end position="390"/>
    </location>
</feature>
<sequence>MGTKVAPTYATLVMGFLEEKLYRKVDTQYGTVFGEYIRTNWRRYLDDCFIFWSKTEEELIHFHQLLNDIHPSIQFTMDMQEEKLPFLDIMIIKKDNDIITDLFYKKTDSHQYLIFNSCHPSHTKRNIPYNLARRVCTIVLESSLRDKRLEELKSFLIKQQYPEKLIDAAIIKAKNIPITELRTSKEKPEQKDVIPFVVTHNPKNEKIFNVAKQFLPILHQSPSLRSLFKPQDFIHSRRQPLNLKKLLTRAKFSSNPDETFKVSKCLDPRCGTCKFILEGDTFKFKSGRIFRVNENMTCKSKNLIYCMTCPSCGEEYIGQTGTKLADRVRVHKQQIKDPTVRNTPCSAHFDNCGHGKFTIFPFYKVKSDNENLRRAKEHFFINIFKPKLNRL</sequence>
<dbReference type="InterPro" id="IPR058912">
    <property type="entry name" value="HTH_animal"/>
</dbReference>
<evidence type="ECO:0000313" key="2">
    <source>
        <dbReference type="EMBL" id="KAK3107694.1"/>
    </source>
</evidence>
<protein>
    <recommendedName>
        <fullName evidence="1">GIY-YIG domain-containing protein</fullName>
    </recommendedName>
</protein>
<comment type="caution">
    <text evidence="2">The sequence shown here is derived from an EMBL/GenBank/DDBJ whole genome shotgun (WGS) entry which is preliminary data.</text>
</comment>
<reference evidence="2" key="1">
    <citation type="submission" date="2019-08" db="EMBL/GenBank/DDBJ databases">
        <title>The improved chromosome-level genome for the pearl oyster Pinctada fucata martensii using PacBio sequencing and Hi-C.</title>
        <authorList>
            <person name="Zheng Z."/>
        </authorList>
    </citation>
    <scope>NUCLEOTIDE SEQUENCE</scope>
    <source>
        <strain evidence="2">ZZ-2019</strain>
        <tissue evidence="2">Adductor muscle</tissue>
    </source>
</reference>
<dbReference type="PROSITE" id="PS50164">
    <property type="entry name" value="GIY_YIG"/>
    <property type="match status" value="1"/>
</dbReference>
<dbReference type="Pfam" id="PF01541">
    <property type="entry name" value="GIY-YIG"/>
    <property type="match status" value="1"/>
</dbReference>
<dbReference type="PANTHER" id="PTHR21301:SF10">
    <property type="entry name" value="REVERSE TRANSCRIPTASE DOMAIN-CONTAINING PROTEIN"/>
    <property type="match status" value="1"/>
</dbReference>
<dbReference type="SUPFAM" id="SSF82771">
    <property type="entry name" value="GIY-YIG endonuclease"/>
    <property type="match status" value="1"/>
</dbReference>
<gene>
    <name evidence="2" type="ORF">FSP39_020069</name>
</gene>
<dbReference type="Pfam" id="PF26215">
    <property type="entry name" value="HTH_animal"/>
    <property type="match status" value="1"/>
</dbReference>
<dbReference type="Proteomes" id="UP001186944">
    <property type="component" value="Unassembled WGS sequence"/>
</dbReference>